<evidence type="ECO:0000313" key="3">
    <source>
        <dbReference type="Proteomes" id="UP000316806"/>
    </source>
</evidence>
<name>A0A516R2D2_STRST</name>
<dbReference type="RefSeq" id="WP_144001399.1">
    <property type="nucleotide sequence ID" value="NZ_CP040916.1"/>
</dbReference>
<reference evidence="2 3" key="1">
    <citation type="journal article" date="2019" name="J. Ind. Microbiol. Biotechnol.">
        <title>The complete genomic sequence of Streptomyces spectabilis NRRL-2792 and identification of secondary metabolite biosynthetic gene clusters.</title>
        <authorList>
            <person name="Sinha A."/>
            <person name="Phillips-Salemka S."/>
            <person name="Niraula T.A."/>
            <person name="Short K.A."/>
            <person name="Niraula N.P."/>
        </authorList>
    </citation>
    <scope>NUCLEOTIDE SEQUENCE [LARGE SCALE GENOMIC DNA]</scope>
    <source>
        <strain evidence="2 3">NRRL 2792</strain>
    </source>
</reference>
<sequence length="66" mass="6852">MDGAWHPCCRRRAAPSTTWPTPPRRGPAIGNETSSAPSAGTRVEPTTVLALAMDGRLTGGEGADAY</sequence>
<accession>A0A516R2D2</accession>
<evidence type="ECO:0000313" key="2">
    <source>
        <dbReference type="EMBL" id="QDQ09823.1"/>
    </source>
</evidence>
<dbReference type="EMBL" id="CP040916">
    <property type="protein sequence ID" value="QDQ09823.1"/>
    <property type="molecule type" value="Genomic_DNA"/>
</dbReference>
<dbReference type="Proteomes" id="UP000316806">
    <property type="component" value="Chromosome"/>
</dbReference>
<dbReference type="AlphaFoldDB" id="A0A516R2D2"/>
<evidence type="ECO:0000256" key="1">
    <source>
        <dbReference type="SAM" id="MobiDB-lite"/>
    </source>
</evidence>
<proteinExistence type="predicted"/>
<organism evidence="2 3">
    <name type="scientific">Streptomyces spectabilis</name>
    <dbReference type="NCBI Taxonomy" id="68270"/>
    <lineage>
        <taxon>Bacteria</taxon>
        <taxon>Bacillati</taxon>
        <taxon>Actinomycetota</taxon>
        <taxon>Actinomycetes</taxon>
        <taxon>Kitasatosporales</taxon>
        <taxon>Streptomycetaceae</taxon>
        <taxon>Streptomyces</taxon>
    </lineage>
</organism>
<feature type="region of interest" description="Disordered" evidence="1">
    <location>
        <begin position="1"/>
        <end position="44"/>
    </location>
</feature>
<protein>
    <submittedName>
        <fullName evidence="2">Uncharacterized protein</fullName>
    </submittedName>
</protein>
<gene>
    <name evidence="2" type="ORF">FH965_03990</name>
</gene>